<protein>
    <submittedName>
        <fullName evidence="1">Tetratricopeptide repeat protein</fullName>
    </submittedName>
</protein>
<proteinExistence type="predicted"/>
<comment type="caution">
    <text evidence="1">The sequence shown here is derived from an EMBL/GenBank/DDBJ whole genome shotgun (WGS) entry which is preliminary data.</text>
</comment>
<evidence type="ECO:0000313" key="1">
    <source>
        <dbReference type="EMBL" id="MCB5411187.1"/>
    </source>
</evidence>
<dbReference type="PROSITE" id="PS51257">
    <property type="entry name" value="PROKAR_LIPOPROTEIN"/>
    <property type="match status" value="1"/>
</dbReference>
<gene>
    <name evidence="1" type="ORF">H0485_14435</name>
</gene>
<name>A0ABS8CP66_9RHOB</name>
<evidence type="ECO:0000313" key="2">
    <source>
        <dbReference type="Proteomes" id="UP001198571"/>
    </source>
</evidence>
<dbReference type="InterPro" id="IPR011990">
    <property type="entry name" value="TPR-like_helical_dom_sf"/>
</dbReference>
<dbReference type="SUPFAM" id="SSF81901">
    <property type="entry name" value="HCP-like"/>
    <property type="match status" value="1"/>
</dbReference>
<reference evidence="1 2" key="1">
    <citation type="submission" date="2020-07" db="EMBL/GenBank/DDBJ databases">
        <title>Pseudogemmobacter sp. nov., isolated from poultry manure in Taiwan.</title>
        <authorList>
            <person name="Lin S.-Y."/>
            <person name="Tang Y.-S."/>
            <person name="Young C.-C."/>
        </authorList>
    </citation>
    <scope>NUCLEOTIDE SEQUENCE [LARGE SCALE GENOMIC DNA]</scope>
    <source>
        <strain evidence="1 2">CC-YST710</strain>
    </source>
</reference>
<keyword evidence="2" id="KW-1185">Reference proteome</keyword>
<accession>A0ABS8CP66</accession>
<dbReference type="Proteomes" id="UP001198571">
    <property type="component" value="Unassembled WGS sequence"/>
</dbReference>
<dbReference type="EMBL" id="JACDXX010000013">
    <property type="protein sequence ID" value="MCB5411187.1"/>
    <property type="molecule type" value="Genomic_DNA"/>
</dbReference>
<dbReference type="RefSeq" id="WP_226936648.1">
    <property type="nucleotide sequence ID" value="NZ_JACDXX010000013.1"/>
</dbReference>
<sequence length="285" mass="31257">MRQPGVIALCLLGTAFLAGCQGATDAEVQRAVKDVNVIDESNLNDIMLTIGDPNEAVAYFQGALQKDPSRIDFKRGLARSLIRAGKANEAAQVWEQVAGSAAGTPEDKVMLADAQIRSNQWDKAKATLNSVPPTHETFDRYRLEAMIADSEKNWKKADSFYEIASGLTTKPGNVYNNWGFSKLTRKDYPGAERLFIQALTYDPTLFTAKNNLMMSRAAQRKYDLPVVEMTQTERAELLYTAALAAIKQGDISVGKGLLQQAVDTHPQHFEAAARSLAALDSNVKM</sequence>
<organism evidence="1 2">
    <name type="scientific">Pseudogemmobacter faecipullorum</name>
    <dbReference type="NCBI Taxonomy" id="2755041"/>
    <lineage>
        <taxon>Bacteria</taxon>
        <taxon>Pseudomonadati</taxon>
        <taxon>Pseudomonadota</taxon>
        <taxon>Alphaproteobacteria</taxon>
        <taxon>Rhodobacterales</taxon>
        <taxon>Paracoccaceae</taxon>
        <taxon>Pseudogemmobacter</taxon>
    </lineage>
</organism>
<dbReference type="Gene3D" id="1.25.40.10">
    <property type="entry name" value="Tetratricopeptide repeat domain"/>
    <property type="match status" value="2"/>
</dbReference>
<dbReference type="Pfam" id="PF14559">
    <property type="entry name" value="TPR_19"/>
    <property type="match status" value="1"/>
</dbReference>